<dbReference type="InterPro" id="IPR036291">
    <property type="entry name" value="NAD(P)-bd_dom_sf"/>
</dbReference>
<dbReference type="AlphaFoldDB" id="A0AAP2DE47"/>
<dbReference type="PANTHER" id="PTHR47129:SF1">
    <property type="entry name" value="NMRA-LIKE DOMAIN-CONTAINING PROTEIN"/>
    <property type="match status" value="1"/>
</dbReference>
<dbReference type="EMBL" id="JAHESC010000069">
    <property type="protein sequence ID" value="MBT1690511.1"/>
    <property type="molecule type" value="Genomic_DNA"/>
</dbReference>
<dbReference type="Gene3D" id="3.40.50.720">
    <property type="entry name" value="NAD(P)-binding Rossmann-like Domain"/>
    <property type="match status" value="1"/>
</dbReference>
<dbReference type="InterPro" id="IPR052718">
    <property type="entry name" value="NmrA-type_oxidoreductase"/>
</dbReference>
<dbReference type="SUPFAM" id="SSF51735">
    <property type="entry name" value="NAD(P)-binding Rossmann-fold domains"/>
    <property type="match status" value="1"/>
</dbReference>
<organism evidence="2 3">
    <name type="scientific">Dawidia soli</name>
    <dbReference type="NCBI Taxonomy" id="2782352"/>
    <lineage>
        <taxon>Bacteria</taxon>
        <taxon>Pseudomonadati</taxon>
        <taxon>Bacteroidota</taxon>
        <taxon>Cytophagia</taxon>
        <taxon>Cytophagales</taxon>
        <taxon>Chryseotaleaceae</taxon>
        <taxon>Dawidia</taxon>
    </lineage>
</organism>
<sequence length="295" mass="31760">MAKTLITGVTGGLGSAVATFLKNKTAVENIAVLVRDVQGEKAQQFRAQGFDVRRGDYNDPASLAAAFQGIDVLYFVSGNDVHARLPQHQNVVNAAKASGVKHILYTSTVRKDESASAPLHLVVNAHAQTEKWILESGIPYTLLRHNLYAEVVALFLGAKEQLLQSKTVYQPAGTGKTAFVTREDFAEAEAIILANLAPHINKTYEFNGSEALTFAQVADILSEVTGEKIAYVSPDAKEFEQTLASHGVPAPIVGIVSSFGQGIANGEFDHKTTDLEKILGRKTTPVAQVLKQAYK</sequence>
<accession>A0AAP2DE47</accession>
<protein>
    <submittedName>
        <fullName evidence="2">SDR family oxidoreductase</fullName>
    </submittedName>
</protein>
<dbReference type="Pfam" id="PF05368">
    <property type="entry name" value="NmrA"/>
    <property type="match status" value="1"/>
</dbReference>
<dbReference type="RefSeq" id="WP_254093960.1">
    <property type="nucleotide sequence ID" value="NZ_JAHESC010000069.1"/>
</dbReference>
<keyword evidence="3" id="KW-1185">Reference proteome</keyword>
<reference evidence="2 3" key="1">
    <citation type="submission" date="2021-05" db="EMBL/GenBank/DDBJ databases">
        <title>A Polyphasic approach of four new species of the genus Ohtaekwangia: Ohtaekwangia histidinii sp. nov., Ohtaekwangia cretensis sp. nov., Ohtaekwangia indiensis sp. nov., Ohtaekwangia reichenbachii sp. nov. from diverse environment.</title>
        <authorList>
            <person name="Octaviana S."/>
        </authorList>
    </citation>
    <scope>NUCLEOTIDE SEQUENCE [LARGE SCALE GENOMIC DNA]</scope>
    <source>
        <strain evidence="2 3">PWU37</strain>
    </source>
</reference>
<dbReference type="PANTHER" id="PTHR47129">
    <property type="entry name" value="QUINONE OXIDOREDUCTASE 2"/>
    <property type="match status" value="1"/>
</dbReference>
<dbReference type="InterPro" id="IPR008030">
    <property type="entry name" value="NmrA-like"/>
</dbReference>
<evidence type="ECO:0000259" key="1">
    <source>
        <dbReference type="Pfam" id="PF05368"/>
    </source>
</evidence>
<comment type="caution">
    <text evidence="2">The sequence shown here is derived from an EMBL/GenBank/DDBJ whole genome shotgun (WGS) entry which is preliminary data.</text>
</comment>
<evidence type="ECO:0000313" key="2">
    <source>
        <dbReference type="EMBL" id="MBT1690511.1"/>
    </source>
</evidence>
<dbReference type="Gene3D" id="3.90.25.10">
    <property type="entry name" value="UDP-galactose 4-epimerase, domain 1"/>
    <property type="match status" value="1"/>
</dbReference>
<dbReference type="CDD" id="cd05269">
    <property type="entry name" value="TMR_SDR_a"/>
    <property type="match status" value="1"/>
</dbReference>
<name>A0AAP2DE47_9BACT</name>
<feature type="domain" description="NmrA-like" evidence="1">
    <location>
        <begin position="4"/>
        <end position="251"/>
    </location>
</feature>
<evidence type="ECO:0000313" key="3">
    <source>
        <dbReference type="Proteomes" id="UP001319180"/>
    </source>
</evidence>
<gene>
    <name evidence="2" type="ORF">KK078_28360</name>
</gene>
<proteinExistence type="predicted"/>
<dbReference type="Proteomes" id="UP001319180">
    <property type="component" value="Unassembled WGS sequence"/>
</dbReference>